<evidence type="ECO:0000256" key="2">
    <source>
        <dbReference type="SAM" id="Phobius"/>
    </source>
</evidence>
<name>A0ABZ0SFW7_9GAMM</name>
<keyword evidence="2" id="KW-1133">Transmembrane helix</keyword>
<dbReference type="RefSeq" id="WP_328985313.1">
    <property type="nucleotide sequence ID" value="NZ_CP121472.1"/>
</dbReference>
<accession>A0ABZ0SFW7</accession>
<proteinExistence type="predicted"/>
<dbReference type="InterPro" id="IPR001193">
    <property type="entry name" value="MBTPS2"/>
</dbReference>
<evidence type="ECO:0000313" key="4">
    <source>
        <dbReference type="Proteomes" id="UP001432180"/>
    </source>
</evidence>
<organism evidence="3 4">
    <name type="scientific">Thiorhodovibrio winogradskyi</name>
    <dbReference type="NCBI Taxonomy" id="77007"/>
    <lineage>
        <taxon>Bacteria</taxon>
        <taxon>Pseudomonadati</taxon>
        <taxon>Pseudomonadota</taxon>
        <taxon>Gammaproteobacteria</taxon>
        <taxon>Chromatiales</taxon>
        <taxon>Chromatiaceae</taxon>
        <taxon>Thiorhodovibrio</taxon>
    </lineage>
</organism>
<dbReference type="GO" id="GO:0006508">
    <property type="term" value="P:proteolysis"/>
    <property type="evidence" value="ECO:0007669"/>
    <property type="project" value="UniProtKB-KW"/>
</dbReference>
<dbReference type="PANTHER" id="PTHR13325">
    <property type="entry name" value="PROTEASE M50 MEMBRANE-BOUND TRANSCRIPTION FACTOR SITE 2 PROTEASE"/>
    <property type="match status" value="1"/>
</dbReference>
<feature type="transmembrane region" description="Helical" evidence="2">
    <location>
        <begin position="387"/>
        <end position="406"/>
    </location>
</feature>
<reference evidence="3 4" key="1">
    <citation type="journal article" date="2023" name="Microorganisms">
        <title>Thiorhodovibrio frisius and Trv. litoralis spp. nov., Two Novel Members from a Clade of Fastidious Purple Sulfur Bacteria That Exhibit Unique Red-Shifted Light-Harvesting Capabilities.</title>
        <authorList>
            <person name="Methner A."/>
            <person name="Kuzyk S.B."/>
            <person name="Petersen J."/>
            <person name="Bauer S."/>
            <person name="Brinkmann H."/>
            <person name="Sichau K."/>
            <person name="Wanner G."/>
            <person name="Wolf J."/>
            <person name="Neumann-Schaal M."/>
            <person name="Henke P."/>
            <person name="Tank M."/>
            <person name="Sproer C."/>
            <person name="Bunk B."/>
            <person name="Overmann J."/>
        </authorList>
    </citation>
    <scope>NUCLEOTIDE SEQUENCE [LARGE SCALE GENOMIC DNA]</scope>
    <source>
        <strain evidence="3 4">DSM 6702</strain>
    </source>
</reference>
<keyword evidence="2" id="KW-0472">Membrane</keyword>
<feature type="transmembrane region" description="Helical" evidence="2">
    <location>
        <begin position="151"/>
        <end position="175"/>
    </location>
</feature>
<feature type="transmembrane region" description="Helical" evidence="2">
    <location>
        <begin position="187"/>
        <end position="207"/>
    </location>
</feature>
<feature type="coiled-coil region" evidence="1">
    <location>
        <begin position="493"/>
        <end position="520"/>
    </location>
</feature>
<feature type="transmembrane region" description="Helical" evidence="2">
    <location>
        <begin position="282"/>
        <end position="301"/>
    </location>
</feature>
<dbReference type="SUPFAM" id="SSF111369">
    <property type="entry name" value="HlyD-like secretion proteins"/>
    <property type="match status" value="1"/>
</dbReference>
<evidence type="ECO:0000256" key="1">
    <source>
        <dbReference type="SAM" id="Coils"/>
    </source>
</evidence>
<dbReference type="GO" id="GO:0008233">
    <property type="term" value="F:peptidase activity"/>
    <property type="evidence" value="ECO:0007669"/>
    <property type="project" value="UniProtKB-KW"/>
</dbReference>
<dbReference type="EMBL" id="CP121472">
    <property type="protein sequence ID" value="WPL19564.1"/>
    <property type="molecule type" value="Genomic_DNA"/>
</dbReference>
<feature type="transmembrane region" description="Helical" evidence="2">
    <location>
        <begin position="251"/>
        <end position="276"/>
    </location>
</feature>
<gene>
    <name evidence="3" type="ORF">Thiowin_04701</name>
</gene>
<feature type="transmembrane region" description="Helical" evidence="2">
    <location>
        <begin position="357"/>
        <end position="381"/>
    </location>
</feature>
<evidence type="ECO:0000313" key="3">
    <source>
        <dbReference type="EMBL" id="WPL19564.1"/>
    </source>
</evidence>
<feature type="transmembrane region" description="Helical" evidence="2">
    <location>
        <begin position="219"/>
        <end position="239"/>
    </location>
</feature>
<keyword evidence="3" id="KW-0645">Protease</keyword>
<keyword evidence="4" id="KW-1185">Reference proteome</keyword>
<feature type="transmembrane region" description="Helical" evidence="2">
    <location>
        <begin position="426"/>
        <end position="445"/>
    </location>
</feature>
<protein>
    <submittedName>
        <fullName evidence="3">Zn-dependent protease</fullName>
    </submittedName>
</protein>
<keyword evidence="3" id="KW-0378">Hydrolase</keyword>
<sequence>MAGTFSESWYRVAHLCLALRPGVTCRKQYNRGHAGYLLQDPHNKNFYRLTSPLYQFVARLRLDKTVEQVWVETLEQNPDTGPGQQDVIALLVDLQRENLLYFPLAADSKALFERGSERSRRESQQKWMNFLFIRFPLWNPAPWLLRWQPLWRLLVGRVVGVIWLLTLAVAILAGIQHASELGDQTRHVLAADNLLLLYLGIALLKVAHELGHAAISTRFGGEVSSVGIMLLLFIPLPYVDATSSWELRDKWQRILVSAGGMIVELFFGAVACLIWVNAAPGVVNSLAYNMMFAATVSTVLFNGNPLLRYDGYYILADLLEIPNLYEKSRDLIYRLCERYLFGLRHQALPGADLAERLWMLGYGLASVAYRLLLLIGILLFIGDQYATLGLILALFMGVSWLLRPVVKFGRYLLTSPSLREVRGRALGVALVLVGLPVLFALLYPLPVSVVVPGVVQSLQRQEVFTETGGRLLAFERQPGARVEVGDTLLRLDNPLLEVELEQLRLQLRQLEVLEQQALREGGGDRQPLARRREALEQLLADVRARQQGLHLVAQQSGIWIAPDSGRHLGQWVGPGQFFGLIAASAPYRFSAVVSQEQASDLFTFGYTRLNLRLRGQGGVDLAVPQAQMLPHAHEELPSAALGWPAGGDIATDPEDQQGVRSREPFYLLKAQLPQTDEVLLLEGQTGRLRILLPPQPLLLQAWRRLRQFLLQRYEL</sequence>
<dbReference type="PANTHER" id="PTHR13325:SF3">
    <property type="entry name" value="MEMBRANE-BOUND TRANSCRIPTION FACTOR SITE-2 PROTEASE"/>
    <property type="match status" value="1"/>
</dbReference>
<dbReference type="Proteomes" id="UP001432180">
    <property type="component" value="Chromosome"/>
</dbReference>
<keyword evidence="1" id="KW-0175">Coiled coil</keyword>
<keyword evidence="2" id="KW-0812">Transmembrane</keyword>